<keyword evidence="7" id="KW-0223">Dioxygenase</keyword>
<dbReference type="PRINTS" id="PR00411">
    <property type="entry name" value="PNDRDTASEI"/>
</dbReference>
<dbReference type="RefSeq" id="WP_183372575.1">
    <property type="nucleotide sequence ID" value="NZ_BAABHL010000001.1"/>
</dbReference>
<dbReference type="PANTHER" id="PTHR43557:SF2">
    <property type="entry name" value="RIESKE DOMAIN-CONTAINING PROTEIN-RELATED"/>
    <property type="match status" value="1"/>
</dbReference>
<dbReference type="GO" id="GO:0005737">
    <property type="term" value="C:cytoplasm"/>
    <property type="evidence" value="ECO:0007669"/>
    <property type="project" value="TreeGrafter"/>
</dbReference>
<dbReference type="GO" id="GO:0008860">
    <property type="term" value="F:ferredoxin-NAD+ reductase activity"/>
    <property type="evidence" value="ECO:0007669"/>
    <property type="project" value="UniProtKB-EC"/>
</dbReference>
<accession>A0A840F1K5</accession>
<dbReference type="SUPFAM" id="SSF51905">
    <property type="entry name" value="FAD/NAD(P)-binding domain"/>
    <property type="match status" value="1"/>
</dbReference>
<evidence type="ECO:0000256" key="1">
    <source>
        <dbReference type="ARBA" id="ARBA00001974"/>
    </source>
</evidence>
<dbReference type="Pfam" id="PF07992">
    <property type="entry name" value="Pyr_redox_2"/>
    <property type="match status" value="1"/>
</dbReference>
<dbReference type="Pfam" id="PF14759">
    <property type="entry name" value="Reductase_C"/>
    <property type="match status" value="1"/>
</dbReference>
<dbReference type="InterPro" id="IPR028202">
    <property type="entry name" value="Reductase_C"/>
</dbReference>
<organism evidence="7 8">
    <name type="scientific">Gordonia humi</name>
    <dbReference type="NCBI Taxonomy" id="686429"/>
    <lineage>
        <taxon>Bacteria</taxon>
        <taxon>Bacillati</taxon>
        <taxon>Actinomycetota</taxon>
        <taxon>Actinomycetes</taxon>
        <taxon>Mycobacteriales</taxon>
        <taxon>Gordoniaceae</taxon>
        <taxon>Gordonia</taxon>
    </lineage>
</organism>
<dbReference type="PANTHER" id="PTHR43557">
    <property type="entry name" value="APOPTOSIS-INDUCING FACTOR 1"/>
    <property type="match status" value="1"/>
</dbReference>
<keyword evidence="4 7" id="KW-0560">Oxidoreductase</keyword>
<dbReference type="GO" id="GO:0016651">
    <property type="term" value="F:oxidoreductase activity, acting on NAD(P)H"/>
    <property type="evidence" value="ECO:0007669"/>
    <property type="project" value="TreeGrafter"/>
</dbReference>
<dbReference type="Gene3D" id="3.30.390.30">
    <property type="match status" value="1"/>
</dbReference>
<comment type="cofactor">
    <cofactor evidence="1">
        <name>FAD</name>
        <dbReference type="ChEBI" id="CHEBI:57692"/>
    </cofactor>
</comment>
<keyword evidence="8" id="KW-1185">Reference proteome</keyword>
<keyword evidence="2" id="KW-0285">Flavoprotein</keyword>
<gene>
    <name evidence="7" type="ORF">BKA16_004304</name>
</gene>
<dbReference type="EMBL" id="JACIFP010000001">
    <property type="protein sequence ID" value="MBB4137752.1"/>
    <property type="molecule type" value="Genomic_DNA"/>
</dbReference>
<reference evidence="7 8" key="1">
    <citation type="submission" date="2020-08" db="EMBL/GenBank/DDBJ databases">
        <title>Sequencing the genomes of 1000 actinobacteria strains.</title>
        <authorList>
            <person name="Klenk H.-P."/>
        </authorList>
    </citation>
    <scope>NUCLEOTIDE SEQUENCE [LARGE SCALE GENOMIC DNA]</scope>
    <source>
        <strain evidence="7 8">DSM 45298</strain>
    </source>
</reference>
<dbReference type="GO" id="GO:0051213">
    <property type="term" value="F:dioxygenase activity"/>
    <property type="evidence" value="ECO:0007669"/>
    <property type="project" value="UniProtKB-KW"/>
</dbReference>
<evidence type="ECO:0000256" key="2">
    <source>
        <dbReference type="ARBA" id="ARBA00022630"/>
    </source>
</evidence>
<evidence type="ECO:0000313" key="7">
    <source>
        <dbReference type="EMBL" id="MBB4137752.1"/>
    </source>
</evidence>
<dbReference type="SUPFAM" id="SSF55424">
    <property type="entry name" value="FAD/NAD-linked reductases, dimerisation (C-terminal) domain"/>
    <property type="match status" value="1"/>
</dbReference>
<dbReference type="InterPro" id="IPR023753">
    <property type="entry name" value="FAD/NAD-binding_dom"/>
</dbReference>
<dbReference type="AlphaFoldDB" id="A0A840F1K5"/>
<dbReference type="PRINTS" id="PR00368">
    <property type="entry name" value="FADPNR"/>
</dbReference>
<feature type="domain" description="Reductase C-terminal" evidence="6">
    <location>
        <begin position="323"/>
        <end position="403"/>
    </location>
</feature>
<evidence type="ECO:0000256" key="4">
    <source>
        <dbReference type="ARBA" id="ARBA00023002"/>
    </source>
</evidence>
<dbReference type="InterPro" id="IPR016156">
    <property type="entry name" value="FAD/NAD-linked_Rdtase_dimer_sf"/>
</dbReference>
<sequence>MTGQAVVIVGAGTAGHHVAGRLRDNGFEGSVTLIGAEPHLPYHRPPLSKAYLAGATPRERLGLRSPEYYVDHAVTTRVGVSVEAIDREGRRIALDDGTAVGYDCLVLAPGASPRQIDLPGRDLRGVVELRTCDDADRLREHLHEGRRVVVVGGGFIGLEVAAAARKRGASVTVLEAMPALMTRALSGTTARLLADTHASYGVRISCTTSVVELVGEDGQVSEVVTSSGERLPADAVVLGVGVVPNTSLAADAGLTTGDGVVVDDRLRTADPAVFAVGDCASFPDGRGAQLRLESVQNAVDQAHYVADRICSDSDAGPYRAVPYFWTDQYDTKLQIVGYTRHDDHTVVRGGSERHSVFRFADGELAAVESINDPSTHLAVRRILAGGGTVSIDQATGDTDLRALARSV</sequence>
<evidence type="ECO:0000259" key="5">
    <source>
        <dbReference type="Pfam" id="PF07992"/>
    </source>
</evidence>
<dbReference type="Proteomes" id="UP000551501">
    <property type="component" value="Unassembled WGS sequence"/>
</dbReference>
<comment type="caution">
    <text evidence="7">The sequence shown here is derived from an EMBL/GenBank/DDBJ whole genome shotgun (WGS) entry which is preliminary data.</text>
</comment>
<dbReference type="Gene3D" id="3.50.50.60">
    <property type="entry name" value="FAD/NAD(P)-binding domain"/>
    <property type="match status" value="2"/>
</dbReference>
<keyword evidence="3" id="KW-0274">FAD</keyword>
<proteinExistence type="predicted"/>
<evidence type="ECO:0000259" key="6">
    <source>
        <dbReference type="Pfam" id="PF14759"/>
    </source>
</evidence>
<dbReference type="EC" id="1.18.1.3" evidence="7"/>
<protein>
    <submittedName>
        <fullName evidence="7">3-phenylpropionate/trans-cinnamate dioxygenase ferredoxin reductase subunit</fullName>
        <ecNumber evidence="7">1.18.1.3</ecNumber>
    </submittedName>
</protein>
<dbReference type="InterPro" id="IPR050446">
    <property type="entry name" value="FAD-oxidoreductase/Apoptosis"/>
</dbReference>
<dbReference type="InterPro" id="IPR036188">
    <property type="entry name" value="FAD/NAD-bd_sf"/>
</dbReference>
<evidence type="ECO:0000256" key="3">
    <source>
        <dbReference type="ARBA" id="ARBA00022827"/>
    </source>
</evidence>
<feature type="domain" description="FAD/NAD(P)-binding" evidence="5">
    <location>
        <begin position="5"/>
        <end position="302"/>
    </location>
</feature>
<name>A0A840F1K5_9ACTN</name>
<evidence type="ECO:0000313" key="8">
    <source>
        <dbReference type="Proteomes" id="UP000551501"/>
    </source>
</evidence>